<proteinExistence type="predicted"/>
<feature type="transmembrane region" description="Helical" evidence="1">
    <location>
        <begin position="91"/>
        <end position="113"/>
    </location>
</feature>
<evidence type="ECO:0000313" key="2">
    <source>
        <dbReference type="EMBL" id="MFD1937607.1"/>
    </source>
</evidence>
<evidence type="ECO:0000256" key="1">
    <source>
        <dbReference type="SAM" id="Phobius"/>
    </source>
</evidence>
<keyword evidence="1" id="KW-0472">Membrane</keyword>
<reference evidence="3" key="1">
    <citation type="journal article" date="2019" name="Int. J. Syst. Evol. Microbiol.">
        <title>The Global Catalogue of Microorganisms (GCM) 10K type strain sequencing project: providing services to taxonomists for standard genome sequencing and annotation.</title>
        <authorList>
            <consortium name="The Broad Institute Genomics Platform"/>
            <consortium name="The Broad Institute Genome Sequencing Center for Infectious Disease"/>
            <person name="Wu L."/>
            <person name="Ma J."/>
        </authorList>
    </citation>
    <scope>NUCLEOTIDE SEQUENCE [LARGE SCALE GENOMIC DNA]</scope>
    <source>
        <strain evidence="3">ICMP 6774ER</strain>
    </source>
</reference>
<gene>
    <name evidence="2" type="ORF">ACFSKW_39680</name>
</gene>
<dbReference type="Proteomes" id="UP001597368">
    <property type="component" value="Unassembled WGS sequence"/>
</dbReference>
<protein>
    <recommendedName>
        <fullName evidence="4">Transmembrane transport protein</fullName>
    </recommendedName>
</protein>
<organism evidence="2 3">
    <name type="scientific">Nonomuraea mangrovi</name>
    <dbReference type="NCBI Taxonomy" id="2316207"/>
    <lineage>
        <taxon>Bacteria</taxon>
        <taxon>Bacillati</taxon>
        <taxon>Actinomycetota</taxon>
        <taxon>Actinomycetes</taxon>
        <taxon>Streptosporangiales</taxon>
        <taxon>Streptosporangiaceae</taxon>
        <taxon>Nonomuraea</taxon>
    </lineage>
</organism>
<accession>A0ABW4T6L9</accession>
<feature type="transmembrane region" description="Helical" evidence="1">
    <location>
        <begin position="119"/>
        <end position="142"/>
    </location>
</feature>
<evidence type="ECO:0008006" key="4">
    <source>
        <dbReference type="Google" id="ProtNLM"/>
    </source>
</evidence>
<keyword evidence="3" id="KW-1185">Reference proteome</keyword>
<dbReference type="RefSeq" id="WP_379578946.1">
    <property type="nucleotide sequence ID" value="NZ_JBHUFV010000061.1"/>
</dbReference>
<sequence length="159" mass="16981">MNEEPRMSADELVGRLSPALSPWRRVLGAVPLVTGLAGAAFVGLLWATEPEPLPGRTQVAFAGFLVFCLAWACYGGWMVTRRAPLFALDRVIAGWLALAASAMMTAVTVTAAVQRGTGLLLAVGIGAAFVAVSVVATVRAHVRRAALLRRRRELTREKE</sequence>
<feature type="transmembrane region" description="Helical" evidence="1">
    <location>
        <begin position="59"/>
        <end position="79"/>
    </location>
</feature>
<keyword evidence="1" id="KW-1133">Transmembrane helix</keyword>
<dbReference type="EMBL" id="JBHUFV010000061">
    <property type="protein sequence ID" value="MFD1937607.1"/>
    <property type="molecule type" value="Genomic_DNA"/>
</dbReference>
<comment type="caution">
    <text evidence="2">The sequence shown here is derived from an EMBL/GenBank/DDBJ whole genome shotgun (WGS) entry which is preliminary data.</text>
</comment>
<keyword evidence="1" id="KW-0812">Transmembrane</keyword>
<feature type="transmembrane region" description="Helical" evidence="1">
    <location>
        <begin position="26"/>
        <end position="47"/>
    </location>
</feature>
<name>A0ABW4T6L9_9ACTN</name>
<evidence type="ECO:0000313" key="3">
    <source>
        <dbReference type="Proteomes" id="UP001597368"/>
    </source>
</evidence>